<feature type="transmembrane region" description="Helical" evidence="7">
    <location>
        <begin position="316"/>
        <end position="337"/>
    </location>
</feature>
<feature type="transmembrane region" description="Helical" evidence="7">
    <location>
        <begin position="744"/>
        <end position="766"/>
    </location>
</feature>
<feature type="domain" description="ABC3 transporter permease C-terminal" evidence="8">
    <location>
        <begin position="266"/>
        <end position="385"/>
    </location>
</feature>
<comment type="caution">
    <text evidence="9">The sequence shown here is derived from an EMBL/GenBank/DDBJ whole genome shotgun (WGS) entry which is preliminary data.</text>
</comment>
<feature type="transmembrane region" description="Helical" evidence="7">
    <location>
        <begin position="263"/>
        <end position="283"/>
    </location>
</feature>
<name>A0A2M8LX54_9ACTN</name>
<dbReference type="InterPro" id="IPR050250">
    <property type="entry name" value="Macrolide_Exporter_MacB"/>
</dbReference>
<feature type="transmembrane region" description="Helical" evidence="7">
    <location>
        <begin position="357"/>
        <end position="381"/>
    </location>
</feature>
<dbReference type="PANTHER" id="PTHR30572:SF4">
    <property type="entry name" value="ABC TRANSPORTER PERMEASE YTRF"/>
    <property type="match status" value="1"/>
</dbReference>
<dbReference type="GO" id="GO:0022857">
    <property type="term" value="F:transmembrane transporter activity"/>
    <property type="evidence" value="ECO:0007669"/>
    <property type="project" value="TreeGrafter"/>
</dbReference>
<feature type="transmembrane region" description="Helical" evidence="7">
    <location>
        <begin position="432"/>
        <end position="459"/>
    </location>
</feature>
<evidence type="ECO:0000256" key="2">
    <source>
        <dbReference type="ARBA" id="ARBA00022475"/>
    </source>
</evidence>
<evidence type="ECO:0000313" key="9">
    <source>
        <dbReference type="EMBL" id="PJE96547.1"/>
    </source>
</evidence>
<keyword evidence="9" id="KW-0131">Cell cycle</keyword>
<sequence length="783" mass="82477">MPRILFTKTRRDIRRRLAQFAAIATTVLVGVLLFTASYDAYRNLGESYERTYERLHFADLTATGGDPERIARAVRDAGGVAGVTVRTEARVPMRVGDDKLLGRVTGLPADGRPEVGRVDVVDGRGLSPGDPGGVLVERHAADTFGLSPGDTLRAFDGSAWRTLTVRGTVVSPEYLWPAYTRQEVLIDPHSFAVLFAPEATARELAGDGSRQTLVELTGAARGGPAADRIADRLREAGAVDVMPRADQPSNATLKEDLKGFEQLAVAFPVLFLSAAAVAAYILITRLVLAERKIIATFLAAGAPRGTVVRHYLGHGVLAGTAGAVLGAALGTAATAGVSHAYTSALDIPDTVVQTRPGVLVTGLFFGVLVGLAGGIAPALAASRAAPAEAMRGDAGTPKAPGRWGRAVARARRLPVVLRMALRELTRSRRRTLATMTGTVLALILTLSSVGMITSMVSLLDVQFGTVQRQDATVVADPRAGDLAERLGEVESVARVEAITTVPVTASADGHSYPTTLTGYRPGTVMHGFRTGDGGTRELPGEGVLAGRALADRLDVSVGDTLTVHTPGGAERVRLAGLLDEPIGTELYATRDTVAALTGLEANGYQLRFEDGVTGDGRDEARSAVTALDGVVAYTDEQALRRQIDRFLGLFWIFAGVMLVLGGILALTVIYVTMTVNVAERTNELATLRAAGVPLRRIAKILAVENLTATLLAVPAGLVLGAVAARESLRAFDSDMFTVELSMGWPVPAAAVAAVLAASLLSQVPAVRMVRRLDLARVVRERAQ</sequence>
<evidence type="ECO:0000259" key="8">
    <source>
        <dbReference type="Pfam" id="PF02687"/>
    </source>
</evidence>
<gene>
    <name evidence="9" type="ORF">CUT44_17575</name>
</gene>
<keyword evidence="4 7" id="KW-1133">Transmembrane helix</keyword>
<evidence type="ECO:0000313" key="10">
    <source>
        <dbReference type="Proteomes" id="UP000230407"/>
    </source>
</evidence>
<comment type="similarity">
    <text evidence="6">Belongs to the ABC-4 integral membrane protein family.</text>
</comment>
<evidence type="ECO:0000256" key="7">
    <source>
        <dbReference type="SAM" id="Phobius"/>
    </source>
</evidence>
<comment type="subcellular location">
    <subcellularLocation>
        <location evidence="1">Cell membrane</location>
        <topology evidence="1">Multi-pass membrane protein</topology>
    </subcellularLocation>
</comment>
<dbReference type="PANTHER" id="PTHR30572">
    <property type="entry name" value="MEMBRANE COMPONENT OF TRANSPORTER-RELATED"/>
    <property type="match status" value="1"/>
</dbReference>
<dbReference type="InterPro" id="IPR003838">
    <property type="entry name" value="ABC3_permease_C"/>
</dbReference>
<keyword evidence="9" id="KW-0132">Cell division</keyword>
<keyword evidence="3 7" id="KW-0812">Transmembrane</keyword>
<dbReference type="GO" id="GO:0005886">
    <property type="term" value="C:plasma membrane"/>
    <property type="evidence" value="ECO:0007669"/>
    <property type="project" value="UniProtKB-SubCell"/>
</dbReference>
<keyword evidence="10" id="KW-1185">Reference proteome</keyword>
<dbReference type="Pfam" id="PF02687">
    <property type="entry name" value="FtsX"/>
    <property type="match status" value="2"/>
</dbReference>
<evidence type="ECO:0000256" key="1">
    <source>
        <dbReference type="ARBA" id="ARBA00004651"/>
    </source>
</evidence>
<dbReference type="AlphaFoldDB" id="A0A2M8LX54"/>
<dbReference type="EMBL" id="PGGW01000058">
    <property type="protein sequence ID" value="PJE96547.1"/>
    <property type="molecule type" value="Genomic_DNA"/>
</dbReference>
<feature type="domain" description="ABC3 transporter permease C-terminal" evidence="8">
    <location>
        <begin position="656"/>
        <end position="772"/>
    </location>
</feature>
<evidence type="ECO:0000256" key="5">
    <source>
        <dbReference type="ARBA" id="ARBA00023136"/>
    </source>
</evidence>
<reference evidence="9 10" key="1">
    <citation type="submission" date="2017-11" db="EMBL/GenBank/DDBJ databases">
        <title>Streptomyces carmine sp. nov., a novel actinomycete isolated from Sophora alopecuroides in Xinjiang, China.</title>
        <authorList>
            <person name="Wang Y."/>
            <person name="Luo X."/>
            <person name="Wan C."/>
            <person name="Zhang L."/>
        </authorList>
    </citation>
    <scope>NUCLEOTIDE SEQUENCE [LARGE SCALE GENOMIC DNA]</scope>
    <source>
        <strain evidence="9 10">TRM SA0054</strain>
    </source>
</reference>
<keyword evidence="2" id="KW-1003">Cell membrane</keyword>
<keyword evidence="5 7" id="KW-0472">Membrane</keyword>
<dbReference type="GO" id="GO:0051301">
    <property type="term" value="P:cell division"/>
    <property type="evidence" value="ECO:0007669"/>
    <property type="project" value="UniProtKB-KW"/>
</dbReference>
<feature type="transmembrane region" description="Helical" evidence="7">
    <location>
        <begin position="646"/>
        <end position="671"/>
    </location>
</feature>
<feature type="transmembrane region" description="Helical" evidence="7">
    <location>
        <begin position="705"/>
        <end position="724"/>
    </location>
</feature>
<proteinExistence type="inferred from homology"/>
<evidence type="ECO:0000256" key="6">
    <source>
        <dbReference type="ARBA" id="ARBA00038076"/>
    </source>
</evidence>
<accession>A0A2M8LX54</accession>
<evidence type="ECO:0000256" key="3">
    <source>
        <dbReference type="ARBA" id="ARBA00022692"/>
    </source>
</evidence>
<feature type="transmembrane region" description="Helical" evidence="7">
    <location>
        <begin position="20"/>
        <end position="38"/>
    </location>
</feature>
<evidence type="ECO:0000256" key="4">
    <source>
        <dbReference type="ARBA" id="ARBA00022989"/>
    </source>
</evidence>
<organism evidence="9 10">
    <name type="scientific">Streptomyces carminius</name>
    <dbReference type="NCBI Taxonomy" id="2665496"/>
    <lineage>
        <taxon>Bacteria</taxon>
        <taxon>Bacillati</taxon>
        <taxon>Actinomycetota</taxon>
        <taxon>Actinomycetes</taxon>
        <taxon>Kitasatosporales</taxon>
        <taxon>Streptomycetaceae</taxon>
        <taxon>Streptomyces</taxon>
    </lineage>
</organism>
<protein>
    <submittedName>
        <fullName evidence="9">Cell division protein FtsX</fullName>
    </submittedName>
</protein>
<dbReference type="Proteomes" id="UP000230407">
    <property type="component" value="Unassembled WGS sequence"/>
</dbReference>